<protein>
    <submittedName>
        <fullName evidence="8">Insulin-like Peptide 2 (ILP2)</fullName>
    </submittedName>
</protein>
<dbReference type="SMART" id="SM00078">
    <property type="entry name" value="IlGF"/>
    <property type="match status" value="1"/>
</dbReference>
<dbReference type="InterPro" id="IPR022352">
    <property type="entry name" value="Ins/IGF/rlx"/>
</dbReference>
<keyword evidence="3" id="KW-0165">Cleavage on pair of basic residues</keyword>
<comment type="subunit">
    <text evidence="2">Heterodimer of a B chain and an A chain linked by two disulfide bonds.</text>
</comment>
<evidence type="ECO:0000256" key="3">
    <source>
        <dbReference type="ARBA" id="ARBA00022685"/>
    </source>
</evidence>
<dbReference type="GO" id="GO:0005179">
    <property type="term" value="F:hormone activity"/>
    <property type="evidence" value="ECO:0007669"/>
    <property type="project" value="InterPro"/>
</dbReference>
<keyword evidence="5" id="KW-1015">Disulfide bond</keyword>
<evidence type="ECO:0000259" key="7">
    <source>
        <dbReference type="SMART" id="SM00078"/>
    </source>
</evidence>
<sequence>MISHTSCQNYMSSICKRKKMWRICLQLVAIAALCLCTLAQAQSDLFQFADKRNTNKYCGRNLANMLQLVCNGNYYPMFKKSSQDMDDMNDSGFWIQPSTMEEQQLQYPFRSRSSASALVSGSFRRRTRGVYDECCRKSCSIQEMASYCGKR</sequence>
<accession>A0A3S4BD61</accession>
<dbReference type="Pfam" id="PF00049">
    <property type="entry name" value="Insulin"/>
    <property type="match status" value="1"/>
</dbReference>
<dbReference type="PANTHER" id="PTHR13647">
    <property type="entry name" value="INSULIN-LIKE PEPTIDE 2-RELATED"/>
    <property type="match status" value="1"/>
</dbReference>
<dbReference type="SUPFAM" id="SSF56994">
    <property type="entry name" value="Insulin-like"/>
    <property type="match status" value="1"/>
</dbReference>
<dbReference type="PANTHER" id="PTHR13647:SF4">
    <property type="entry name" value="INSULIN-LIKE PEPTIDE 1-RELATED"/>
    <property type="match status" value="1"/>
</dbReference>
<name>A0A3S4BD61_BLAGE</name>
<keyword evidence="4" id="KW-0732">Signal</keyword>
<proteinExistence type="evidence at transcript level"/>
<comment type="subcellular location">
    <subcellularLocation>
        <location evidence="6">Secreted</location>
    </subcellularLocation>
</comment>
<feature type="domain" description="Insulin-like" evidence="7">
    <location>
        <begin position="55"/>
        <end position="148"/>
    </location>
</feature>
<gene>
    <name evidence="8" type="primary">Insulin-like Peptide 2 (ILP2)</name>
</gene>
<organism evidence="8">
    <name type="scientific">Blattella germanica</name>
    <name type="common">German cockroach</name>
    <name type="synonym">Blatta germanica</name>
    <dbReference type="NCBI Taxonomy" id="6973"/>
    <lineage>
        <taxon>Eukaryota</taxon>
        <taxon>Metazoa</taxon>
        <taxon>Ecdysozoa</taxon>
        <taxon>Arthropoda</taxon>
        <taxon>Hexapoda</taxon>
        <taxon>Insecta</taxon>
        <taxon>Pterygota</taxon>
        <taxon>Neoptera</taxon>
        <taxon>Polyneoptera</taxon>
        <taxon>Dictyoptera</taxon>
        <taxon>Blattodea</taxon>
        <taxon>Blaberoidea</taxon>
        <taxon>Blattellidae</taxon>
        <taxon>Blattella</taxon>
    </lineage>
</organism>
<dbReference type="PRINTS" id="PR00276">
    <property type="entry name" value="INSULINFAMLY"/>
</dbReference>
<evidence type="ECO:0000256" key="6">
    <source>
        <dbReference type="RuleBase" id="RU000406"/>
    </source>
</evidence>
<reference evidence="8" key="1">
    <citation type="submission" date="2017-12" db="EMBL/GenBank/DDBJ databases">
        <authorList>
            <person name="Maestro L. J."/>
        </authorList>
    </citation>
    <scope>NUCLEOTIDE SEQUENCE</scope>
    <source>
        <tissue evidence="8">Brain</tissue>
    </source>
</reference>
<dbReference type="InterPro" id="IPR016179">
    <property type="entry name" value="Insulin-like"/>
</dbReference>
<dbReference type="InterPro" id="IPR022353">
    <property type="entry name" value="Insulin_CS"/>
</dbReference>
<dbReference type="GO" id="GO:0005576">
    <property type="term" value="C:extracellular region"/>
    <property type="evidence" value="ECO:0007669"/>
    <property type="project" value="UniProtKB-SubCell"/>
</dbReference>
<dbReference type="PROSITE" id="PS00262">
    <property type="entry name" value="INSULIN"/>
    <property type="match status" value="1"/>
</dbReference>
<dbReference type="AlphaFoldDB" id="A0A3S4BD61"/>
<evidence type="ECO:0000256" key="5">
    <source>
        <dbReference type="ARBA" id="ARBA00023157"/>
    </source>
</evidence>
<evidence type="ECO:0000256" key="2">
    <source>
        <dbReference type="ARBA" id="ARBA00011207"/>
    </source>
</evidence>
<keyword evidence="6" id="KW-0964">Secreted</keyword>
<evidence type="ECO:0000256" key="1">
    <source>
        <dbReference type="ARBA" id="ARBA00009034"/>
    </source>
</evidence>
<comment type="similarity">
    <text evidence="1 6">Belongs to the insulin family.</text>
</comment>
<evidence type="ECO:0000256" key="4">
    <source>
        <dbReference type="ARBA" id="ARBA00022729"/>
    </source>
</evidence>
<evidence type="ECO:0000313" key="8">
    <source>
        <dbReference type="EMBL" id="SOX29888.1"/>
    </source>
</evidence>
<dbReference type="Gene3D" id="1.10.100.10">
    <property type="entry name" value="Insulin-like"/>
    <property type="match status" value="1"/>
</dbReference>
<dbReference type="InterPro" id="IPR036438">
    <property type="entry name" value="Insulin-like_sf"/>
</dbReference>
<dbReference type="EMBL" id="LT971386">
    <property type="protein sequence ID" value="SOX29888.1"/>
    <property type="molecule type" value="mRNA"/>
</dbReference>